<dbReference type="Pfam" id="PF13531">
    <property type="entry name" value="SBP_bac_11"/>
    <property type="match status" value="1"/>
</dbReference>
<dbReference type="RefSeq" id="WP_282302401.1">
    <property type="nucleotide sequence ID" value="NZ_CP124616.1"/>
</dbReference>
<evidence type="ECO:0000313" key="4">
    <source>
        <dbReference type="EMBL" id="WGW05778.1"/>
    </source>
</evidence>
<protein>
    <submittedName>
        <fullName evidence="4">Molybdate ABC transporter substrate-binding protein</fullName>
    </submittedName>
</protein>
<proteinExistence type="inferred from homology"/>
<reference evidence="4 5" key="1">
    <citation type="submission" date="2023-05" db="EMBL/GenBank/DDBJ databases">
        <title>YMD87, complete Genome.</title>
        <authorList>
            <person name="Zhang J."/>
            <person name="Xu X."/>
        </authorList>
    </citation>
    <scope>NUCLEOTIDE SEQUENCE [LARGE SCALE GENOMIC DNA]</scope>
    <source>
        <strain evidence="4 5">YMD87</strain>
    </source>
</reference>
<keyword evidence="3" id="KW-0732">Signal</keyword>
<dbReference type="Gene3D" id="3.40.190.10">
    <property type="entry name" value="Periplasmic binding protein-like II"/>
    <property type="match status" value="2"/>
</dbReference>
<name>A0ABY8QP98_9RHOB</name>
<dbReference type="Proteomes" id="UP001241605">
    <property type="component" value="Chromosome"/>
</dbReference>
<evidence type="ECO:0000256" key="1">
    <source>
        <dbReference type="ARBA" id="ARBA00009175"/>
    </source>
</evidence>
<organism evidence="4 5">
    <name type="scientific">Tropicibacter oceani</name>
    <dbReference type="NCBI Taxonomy" id="3058420"/>
    <lineage>
        <taxon>Bacteria</taxon>
        <taxon>Pseudomonadati</taxon>
        <taxon>Pseudomonadota</taxon>
        <taxon>Alphaproteobacteria</taxon>
        <taxon>Rhodobacterales</taxon>
        <taxon>Roseobacteraceae</taxon>
        <taxon>Tropicibacter</taxon>
    </lineage>
</organism>
<evidence type="ECO:0000256" key="2">
    <source>
        <dbReference type="ARBA" id="ARBA00022723"/>
    </source>
</evidence>
<dbReference type="PANTHER" id="PTHR30632:SF17">
    <property type="entry name" value="MOLYBDATE-BINDING PROTEIN MODA"/>
    <property type="match status" value="1"/>
</dbReference>
<evidence type="ECO:0000313" key="5">
    <source>
        <dbReference type="Proteomes" id="UP001241605"/>
    </source>
</evidence>
<dbReference type="NCBIfam" id="TIGR01256">
    <property type="entry name" value="modA"/>
    <property type="match status" value="1"/>
</dbReference>
<dbReference type="PIRSF" id="PIRSF004846">
    <property type="entry name" value="ModA"/>
    <property type="match status" value="1"/>
</dbReference>
<keyword evidence="2" id="KW-0479">Metal-binding</keyword>
<dbReference type="InterPro" id="IPR050682">
    <property type="entry name" value="ModA/WtpA"/>
</dbReference>
<dbReference type="PANTHER" id="PTHR30632">
    <property type="entry name" value="MOLYBDATE-BINDING PERIPLASMIC PROTEIN"/>
    <property type="match status" value="1"/>
</dbReference>
<comment type="similarity">
    <text evidence="1">Belongs to the bacterial solute-binding protein ModA family.</text>
</comment>
<gene>
    <name evidence="4" type="primary">modA</name>
    <name evidence="4" type="ORF">QF118_04235</name>
</gene>
<dbReference type="EMBL" id="CP124616">
    <property type="protein sequence ID" value="WGW05778.1"/>
    <property type="molecule type" value="Genomic_DNA"/>
</dbReference>
<sequence>MMPLTARAGEVTVFAASSLKTALDAIAPGFQQATGHGLTVSFAGSSVLARQIEAGAPADVFISASADWMDHLAAQGLIDAGSRRNLLGNSLVLIGQPQDAPLTDWADLPVRLGQGRLAMALVQAVPAGIYGKAALDSLGLWDQLAPQVAQADNVRAALALVALGEAPLGVVYATDAQAEPQVSVLATFPAGSHPPIVYPAARIQGSGAAAQDLLDYLNSAPARAVFADQGFALPED</sequence>
<dbReference type="SUPFAM" id="SSF53850">
    <property type="entry name" value="Periplasmic binding protein-like II"/>
    <property type="match status" value="1"/>
</dbReference>
<evidence type="ECO:0000256" key="3">
    <source>
        <dbReference type="ARBA" id="ARBA00022729"/>
    </source>
</evidence>
<accession>A0ABY8QP98</accession>
<keyword evidence="5" id="KW-1185">Reference proteome</keyword>
<dbReference type="InterPro" id="IPR005950">
    <property type="entry name" value="ModA"/>
</dbReference>